<evidence type="ECO:0000256" key="7">
    <source>
        <dbReference type="ARBA" id="ARBA00023065"/>
    </source>
</evidence>
<organism evidence="10">
    <name type="scientific">Chrysotila carterae</name>
    <name type="common">Marine alga</name>
    <name type="synonym">Syracosphaera carterae</name>
    <dbReference type="NCBI Taxonomy" id="13221"/>
    <lineage>
        <taxon>Eukaryota</taxon>
        <taxon>Haptista</taxon>
        <taxon>Haptophyta</taxon>
        <taxon>Prymnesiophyceae</taxon>
        <taxon>Isochrysidales</taxon>
        <taxon>Isochrysidaceae</taxon>
        <taxon>Chrysotila</taxon>
    </lineage>
</organism>
<sequence>MERMYLTMLHTLPSTRRSKSKHTEHEEAEMLLECYLQEIGSALNNLELTECQIESTEKFVSFRLDSARNRLLQVDVLATIASAIFAFGAFTLAVFSVNLPTSLFVDPQYANGWLFELVVGLTLSCMISCFALLWFYFSSRFQNTETFVTLPQS</sequence>
<feature type="transmembrane region" description="Helical" evidence="9">
    <location>
        <begin position="76"/>
        <end position="97"/>
    </location>
</feature>
<dbReference type="GO" id="GO:0015095">
    <property type="term" value="F:magnesium ion transmembrane transporter activity"/>
    <property type="evidence" value="ECO:0007669"/>
    <property type="project" value="TreeGrafter"/>
</dbReference>
<evidence type="ECO:0000256" key="5">
    <source>
        <dbReference type="ARBA" id="ARBA00022946"/>
    </source>
</evidence>
<keyword evidence="2" id="KW-0813">Transport</keyword>
<name>A0A7S4BM83_CHRCT</name>
<evidence type="ECO:0000256" key="1">
    <source>
        <dbReference type="ARBA" id="ARBA00004141"/>
    </source>
</evidence>
<keyword evidence="8 9" id="KW-0472">Membrane</keyword>
<dbReference type="EMBL" id="HBIZ01036156">
    <property type="protein sequence ID" value="CAE0770440.1"/>
    <property type="molecule type" value="Transcribed_RNA"/>
</dbReference>
<dbReference type="Pfam" id="PF22099">
    <property type="entry name" value="MRS2-like"/>
    <property type="match status" value="1"/>
</dbReference>
<evidence type="ECO:0000313" key="10">
    <source>
        <dbReference type="EMBL" id="CAE0770440.1"/>
    </source>
</evidence>
<dbReference type="InterPro" id="IPR039204">
    <property type="entry name" value="MRS2-like"/>
</dbReference>
<keyword evidence="6 9" id="KW-1133">Transmembrane helix</keyword>
<evidence type="ECO:0000256" key="6">
    <source>
        <dbReference type="ARBA" id="ARBA00022989"/>
    </source>
</evidence>
<keyword evidence="7" id="KW-0406">Ion transport</keyword>
<feature type="transmembrane region" description="Helical" evidence="9">
    <location>
        <begin position="117"/>
        <end position="137"/>
    </location>
</feature>
<gene>
    <name evidence="10" type="ORF">PCAR00345_LOCUS23052</name>
</gene>
<protein>
    <recommendedName>
        <fullName evidence="11">Magnesium transporter</fullName>
    </recommendedName>
</protein>
<evidence type="ECO:0000256" key="4">
    <source>
        <dbReference type="ARBA" id="ARBA00022842"/>
    </source>
</evidence>
<dbReference type="GO" id="GO:0016020">
    <property type="term" value="C:membrane"/>
    <property type="evidence" value="ECO:0007669"/>
    <property type="project" value="UniProtKB-SubCell"/>
</dbReference>
<evidence type="ECO:0000256" key="8">
    <source>
        <dbReference type="ARBA" id="ARBA00023136"/>
    </source>
</evidence>
<dbReference type="AlphaFoldDB" id="A0A7S4BM83"/>
<keyword evidence="3 9" id="KW-0812">Transmembrane</keyword>
<evidence type="ECO:0000256" key="9">
    <source>
        <dbReference type="SAM" id="Phobius"/>
    </source>
</evidence>
<evidence type="ECO:0008006" key="11">
    <source>
        <dbReference type="Google" id="ProtNLM"/>
    </source>
</evidence>
<evidence type="ECO:0000256" key="2">
    <source>
        <dbReference type="ARBA" id="ARBA00022448"/>
    </source>
</evidence>
<dbReference type="PANTHER" id="PTHR13890">
    <property type="entry name" value="RNA SPLICING PROTEIN MRS2, MITOCHONDRIAL"/>
    <property type="match status" value="1"/>
</dbReference>
<proteinExistence type="predicted"/>
<comment type="subcellular location">
    <subcellularLocation>
        <location evidence="1">Membrane</location>
        <topology evidence="1">Multi-pass membrane protein</topology>
    </subcellularLocation>
</comment>
<reference evidence="10" key="1">
    <citation type="submission" date="2021-01" db="EMBL/GenBank/DDBJ databases">
        <authorList>
            <person name="Corre E."/>
            <person name="Pelletier E."/>
            <person name="Niang G."/>
            <person name="Scheremetjew M."/>
            <person name="Finn R."/>
            <person name="Kale V."/>
            <person name="Holt S."/>
            <person name="Cochrane G."/>
            <person name="Meng A."/>
            <person name="Brown T."/>
            <person name="Cohen L."/>
        </authorList>
    </citation>
    <scope>NUCLEOTIDE SEQUENCE</scope>
    <source>
        <strain evidence="10">CCMP645</strain>
    </source>
</reference>
<dbReference type="Gene3D" id="1.20.58.340">
    <property type="entry name" value="Magnesium transport protein CorA, transmembrane region"/>
    <property type="match status" value="1"/>
</dbReference>
<evidence type="ECO:0000256" key="3">
    <source>
        <dbReference type="ARBA" id="ARBA00022692"/>
    </source>
</evidence>
<keyword evidence="5" id="KW-0809">Transit peptide</keyword>
<accession>A0A7S4BM83</accession>
<keyword evidence="4" id="KW-0460">Magnesium</keyword>
<dbReference type="PANTHER" id="PTHR13890:SF0">
    <property type="entry name" value="MAGNESIUM TRANSPORTER MRS2 HOMOLOG, MITOCHONDRIAL"/>
    <property type="match status" value="1"/>
</dbReference>